<dbReference type="Proteomes" id="UP000609346">
    <property type="component" value="Unassembled WGS sequence"/>
</dbReference>
<proteinExistence type="predicted"/>
<reference evidence="2 3" key="1">
    <citation type="submission" date="2020-09" db="EMBL/GenBank/DDBJ databases">
        <title>Paenibacillus sp. strain PR3 16S rRNA gene Genome sequencing and assembly.</title>
        <authorList>
            <person name="Kim J."/>
        </authorList>
    </citation>
    <scope>NUCLEOTIDE SEQUENCE [LARGE SCALE GENOMIC DNA]</scope>
    <source>
        <strain evidence="2 3">PR3</strain>
    </source>
</reference>
<feature type="chain" id="PRO_5046111184" evidence="1">
    <location>
        <begin position="21"/>
        <end position="66"/>
    </location>
</feature>
<evidence type="ECO:0000256" key="1">
    <source>
        <dbReference type="SAM" id="SignalP"/>
    </source>
</evidence>
<comment type="caution">
    <text evidence="2">The sequence shown here is derived from an EMBL/GenBank/DDBJ whole genome shotgun (WGS) entry which is preliminary data.</text>
</comment>
<feature type="signal peptide" evidence="1">
    <location>
        <begin position="1"/>
        <end position="20"/>
    </location>
</feature>
<evidence type="ECO:0000313" key="3">
    <source>
        <dbReference type="Proteomes" id="UP000609346"/>
    </source>
</evidence>
<keyword evidence="3" id="KW-1185">Reference proteome</keyword>
<dbReference type="EMBL" id="JACXZA010000005">
    <property type="protein sequence ID" value="MBD3920967.1"/>
    <property type="molecule type" value="Genomic_DNA"/>
</dbReference>
<protein>
    <submittedName>
        <fullName evidence="2">Uncharacterized protein</fullName>
    </submittedName>
</protein>
<sequence length="66" mass="7134">MTRFLSILLSLLLAVAVVPAADRVAEVASSILLQHFQRVAFWRSPRIGNGSKLRSVLSGGRYAAPV</sequence>
<evidence type="ECO:0000313" key="2">
    <source>
        <dbReference type="EMBL" id="MBD3920967.1"/>
    </source>
</evidence>
<keyword evidence="1" id="KW-0732">Signal</keyword>
<accession>A0ABR8MYE8</accession>
<gene>
    <name evidence="2" type="ORF">H8B09_19530</name>
</gene>
<organism evidence="2 3">
    <name type="scientific">Paenibacillus terricola</name>
    <dbReference type="NCBI Taxonomy" id="2763503"/>
    <lineage>
        <taxon>Bacteria</taxon>
        <taxon>Bacillati</taxon>
        <taxon>Bacillota</taxon>
        <taxon>Bacilli</taxon>
        <taxon>Bacillales</taxon>
        <taxon>Paenibacillaceae</taxon>
        <taxon>Paenibacillus</taxon>
    </lineage>
</organism>
<name>A0ABR8MYE8_9BACL</name>
<dbReference type="RefSeq" id="WP_191205276.1">
    <property type="nucleotide sequence ID" value="NZ_JACXZA010000005.1"/>
</dbReference>